<proteinExistence type="inferred from homology"/>
<evidence type="ECO:0000256" key="1">
    <source>
        <dbReference type="ARBA" id="ARBA00004123"/>
    </source>
</evidence>
<dbReference type="GO" id="GO:0006310">
    <property type="term" value="P:DNA recombination"/>
    <property type="evidence" value="ECO:0007669"/>
    <property type="project" value="InterPro"/>
</dbReference>
<dbReference type="EMBL" id="JAUJYN010000001">
    <property type="protein sequence ID" value="KAK1280358.1"/>
    <property type="molecule type" value="Genomic_DNA"/>
</dbReference>
<reference evidence="4" key="2">
    <citation type="submission" date="2023-06" db="EMBL/GenBank/DDBJ databases">
        <authorList>
            <person name="Ma L."/>
            <person name="Liu K.-W."/>
            <person name="Li Z."/>
            <person name="Hsiao Y.-Y."/>
            <person name="Qi Y."/>
            <person name="Fu T."/>
            <person name="Tang G."/>
            <person name="Zhang D."/>
            <person name="Sun W.-H."/>
            <person name="Liu D.-K."/>
            <person name="Li Y."/>
            <person name="Chen G.-Z."/>
            <person name="Liu X.-D."/>
            <person name="Liao X.-Y."/>
            <person name="Jiang Y.-T."/>
            <person name="Yu X."/>
            <person name="Hao Y."/>
            <person name="Huang J."/>
            <person name="Zhao X.-W."/>
            <person name="Ke S."/>
            <person name="Chen Y.-Y."/>
            <person name="Wu W.-L."/>
            <person name="Hsu J.-L."/>
            <person name="Lin Y.-F."/>
            <person name="Huang M.-D."/>
            <person name="Li C.-Y."/>
            <person name="Huang L."/>
            <person name="Wang Z.-W."/>
            <person name="Zhao X."/>
            <person name="Zhong W.-Y."/>
            <person name="Peng D.-H."/>
            <person name="Ahmad S."/>
            <person name="Lan S."/>
            <person name="Zhang J.-S."/>
            <person name="Tsai W.-C."/>
            <person name="Van De Peer Y."/>
            <person name="Liu Z.-J."/>
        </authorList>
    </citation>
    <scope>NUCLEOTIDE SEQUENCE</scope>
    <source>
        <strain evidence="4">SCP</strain>
        <tissue evidence="4">Leaves</tissue>
    </source>
</reference>
<comment type="similarity">
    <text evidence="2">Belongs to the replication factor A protein 3 family.</text>
</comment>
<keyword evidence="5" id="KW-1185">Reference proteome</keyword>
<dbReference type="PANTHER" id="PTHR47058">
    <property type="entry name" value="REPLICATION PROTEIN A 14 KDA SUBUNIT A-RELATED"/>
    <property type="match status" value="1"/>
</dbReference>
<evidence type="ECO:0000313" key="5">
    <source>
        <dbReference type="Proteomes" id="UP001179952"/>
    </source>
</evidence>
<name>A0AAV9BWR7_ACOGR</name>
<dbReference type="AlphaFoldDB" id="A0AAV9BWR7"/>
<gene>
    <name evidence="4" type="ORF">QJS04_geneDACA004541</name>
</gene>
<organism evidence="4 5">
    <name type="scientific">Acorus gramineus</name>
    <name type="common">Dwarf sweet flag</name>
    <dbReference type="NCBI Taxonomy" id="55184"/>
    <lineage>
        <taxon>Eukaryota</taxon>
        <taxon>Viridiplantae</taxon>
        <taxon>Streptophyta</taxon>
        <taxon>Embryophyta</taxon>
        <taxon>Tracheophyta</taxon>
        <taxon>Spermatophyta</taxon>
        <taxon>Magnoliopsida</taxon>
        <taxon>Liliopsida</taxon>
        <taxon>Acoraceae</taxon>
        <taxon>Acorus</taxon>
    </lineage>
</organism>
<comment type="caution">
    <text evidence="4">The sequence shown here is derived from an EMBL/GenBank/DDBJ whole genome shotgun (WGS) entry which is preliminary data.</text>
</comment>
<evidence type="ECO:0000256" key="2">
    <source>
        <dbReference type="ARBA" id="ARBA00009761"/>
    </source>
</evidence>
<evidence type="ECO:0008006" key="6">
    <source>
        <dbReference type="Google" id="ProtNLM"/>
    </source>
</evidence>
<keyword evidence="3" id="KW-0539">Nucleus</keyword>
<sequence>MDTSSPAVFVNGELLKIHQGRRVRAVVQVSRADGPTMVGQSTDGHHQLFVKGSPSLFPPSHFVEVIGIADGGGSIRAEICTDFGTSFDAQSYNQLCVLANGELKSLFI</sequence>
<dbReference type="Proteomes" id="UP001179952">
    <property type="component" value="Unassembled WGS sequence"/>
</dbReference>
<protein>
    <recommendedName>
        <fullName evidence="6">Replication protein A3</fullName>
    </recommendedName>
</protein>
<reference evidence="4" key="1">
    <citation type="journal article" date="2023" name="Nat. Commun.">
        <title>Diploid and tetraploid genomes of Acorus and the evolution of monocots.</title>
        <authorList>
            <person name="Ma L."/>
            <person name="Liu K.W."/>
            <person name="Li Z."/>
            <person name="Hsiao Y.Y."/>
            <person name="Qi Y."/>
            <person name="Fu T."/>
            <person name="Tang G.D."/>
            <person name="Zhang D."/>
            <person name="Sun W.H."/>
            <person name="Liu D.K."/>
            <person name="Li Y."/>
            <person name="Chen G.Z."/>
            <person name="Liu X.D."/>
            <person name="Liao X.Y."/>
            <person name="Jiang Y.T."/>
            <person name="Yu X."/>
            <person name="Hao Y."/>
            <person name="Huang J."/>
            <person name="Zhao X.W."/>
            <person name="Ke S."/>
            <person name="Chen Y.Y."/>
            <person name="Wu W.L."/>
            <person name="Hsu J.L."/>
            <person name="Lin Y.F."/>
            <person name="Huang M.D."/>
            <person name="Li C.Y."/>
            <person name="Huang L."/>
            <person name="Wang Z.W."/>
            <person name="Zhao X."/>
            <person name="Zhong W.Y."/>
            <person name="Peng D.H."/>
            <person name="Ahmad S."/>
            <person name="Lan S."/>
            <person name="Zhang J.S."/>
            <person name="Tsai W.C."/>
            <person name="Van de Peer Y."/>
            <person name="Liu Z.J."/>
        </authorList>
    </citation>
    <scope>NUCLEOTIDE SEQUENCE</scope>
    <source>
        <strain evidence="4">SCP</strain>
    </source>
</reference>
<dbReference type="Gene3D" id="2.40.50.140">
    <property type="entry name" value="Nucleic acid-binding proteins"/>
    <property type="match status" value="1"/>
</dbReference>
<dbReference type="SUPFAM" id="SSF50249">
    <property type="entry name" value="Nucleic acid-binding proteins"/>
    <property type="match status" value="1"/>
</dbReference>
<dbReference type="Pfam" id="PF08661">
    <property type="entry name" value="Rep_fac-A_3"/>
    <property type="match status" value="1"/>
</dbReference>
<dbReference type="GO" id="GO:0006281">
    <property type="term" value="P:DNA repair"/>
    <property type="evidence" value="ECO:0007669"/>
    <property type="project" value="InterPro"/>
</dbReference>
<evidence type="ECO:0000313" key="4">
    <source>
        <dbReference type="EMBL" id="KAK1280358.1"/>
    </source>
</evidence>
<dbReference type="CDD" id="cd04479">
    <property type="entry name" value="RPA3"/>
    <property type="match status" value="1"/>
</dbReference>
<dbReference type="InterPro" id="IPR013970">
    <property type="entry name" value="Rfa2"/>
</dbReference>
<dbReference type="GO" id="GO:0003677">
    <property type="term" value="F:DNA binding"/>
    <property type="evidence" value="ECO:0007669"/>
    <property type="project" value="InterPro"/>
</dbReference>
<dbReference type="GO" id="GO:0006260">
    <property type="term" value="P:DNA replication"/>
    <property type="evidence" value="ECO:0007669"/>
    <property type="project" value="InterPro"/>
</dbReference>
<dbReference type="InterPro" id="IPR012340">
    <property type="entry name" value="NA-bd_OB-fold"/>
</dbReference>
<dbReference type="PANTHER" id="PTHR47058:SF3">
    <property type="entry name" value="REPLICATION PROTEIN A 14 KDA SUBUNIT A-RELATED"/>
    <property type="match status" value="1"/>
</dbReference>
<accession>A0AAV9BWR7</accession>
<comment type="subcellular location">
    <subcellularLocation>
        <location evidence="1">Nucleus</location>
    </subcellularLocation>
</comment>
<dbReference type="GO" id="GO:0031981">
    <property type="term" value="C:nuclear lumen"/>
    <property type="evidence" value="ECO:0007669"/>
    <property type="project" value="UniProtKB-ARBA"/>
</dbReference>
<evidence type="ECO:0000256" key="3">
    <source>
        <dbReference type="ARBA" id="ARBA00023242"/>
    </source>
</evidence>